<accession>A0A6N2KX87</accession>
<reference evidence="1" key="1">
    <citation type="submission" date="2019-03" db="EMBL/GenBank/DDBJ databases">
        <authorList>
            <person name="Mank J."/>
            <person name="Almeida P."/>
        </authorList>
    </citation>
    <scope>NUCLEOTIDE SEQUENCE</scope>
    <source>
        <strain evidence="1">78183</strain>
    </source>
</reference>
<dbReference type="EMBL" id="CAADRP010000802">
    <property type="protein sequence ID" value="VFU32491.1"/>
    <property type="molecule type" value="Genomic_DNA"/>
</dbReference>
<gene>
    <name evidence="1" type="ORF">SVIM_LOCUS142804</name>
</gene>
<sequence length="60" mass="7238">MAINYRQFCSQMDQLRKFLSSQGKYCSRKQTFTTDTSSLKKRYLSFEQEVMERQEPSNRT</sequence>
<protein>
    <submittedName>
        <fullName evidence="1">Uncharacterized protein</fullName>
    </submittedName>
</protein>
<evidence type="ECO:0000313" key="1">
    <source>
        <dbReference type="EMBL" id="VFU32491.1"/>
    </source>
</evidence>
<name>A0A6N2KX87_SALVM</name>
<proteinExistence type="predicted"/>
<organism evidence="1">
    <name type="scientific">Salix viminalis</name>
    <name type="common">Common osier</name>
    <name type="synonym">Basket willow</name>
    <dbReference type="NCBI Taxonomy" id="40686"/>
    <lineage>
        <taxon>Eukaryota</taxon>
        <taxon>Viridiplantae</taxon>
        <taxon>Streptophyta</taxon>
        <taxon>Embryophyta</taxon>
        <taxon>Tracheophyta</taxon>
        <taxon>Spermatophyta</taxon>
        <taxon>Magnoliopsida</taxon>
        <taxon>eudicotyledons</taxon>
        <taxon>Gunneridae</taxon>
        <taxon>Pentapetalae</taxon>
        <taxon>rosids</taxon>
        <taxon>fabids</taxon>
        <taxon>Malpighiales</taxon>
        <taxon>Salicaceae</taxon>
        <taxon>Saliceae</taxon>
        <taxon>Salix</taxon>
    </lineage>
</organism>
<dbReference type="AlphaFoldDB" id="A0A6N2KX87"/>